<keyword evidence="3" id="KW-1185">Reference proteome</keyword>
<name>A0A0D2NF39_9CHLO</name>
<accession>A0A0D2NF39</accession>
<dbReference type="AlphaFoldDB" id="A0A0D2NF39"/>
<evidence type="ECO:0000256" key="1">
    <source>
        <dbReference type="SAM" id="Coils"/>
    </source>
</evidence>
<dbReference type="Gene3D" id="1.20.58.130">
    <property type="match status" value="1"/>
</dbReference>
<keyword evidence="1" id="KW-0175">Coiled coil</keyword>
<dbReference type="EMBL" id="KK100789">
    <property type="protein sequence ID" value="KIZ03756.1"/>
    <property type="molecule type" value="Genomic_DNA"/>
</dbReference>
<dbReference type="Proteomes" id="UP000054498">
    <property type="component" value="Unassembled WGS sequence"/>
</dbReference>
<dbReference type="SUPFAM" id="SSF58100">
    <property type="entry name" value="Bacterial hemolysins"/>
    <property type="match status" value="1"/>
</dbReference>
<organism evidence="2 3">
    <name type="scientific">Monoraphidium neglectum</name>
    <dbReference type="NCBI Taxonomy" id="145388"/>
    <lineage>
        <taxon>Eukaryota</taxon>
        <taxon>Viridiplantae</taxon>
        <taxon>Chlorophyta</taxon>
        <taxon>core chlorophytes</taxon>
        <taxon>Chlorophyceae</taxon>
        <taxon>CS clade</taxon>
        <taxon>Sphaeropleales</taxon>
        <taxon>Selenastraceae</taxon>
        <taxon>Monoraphidium</taxon>
    </lineage>
</organism>
<dbReference type="GeneID" id="25737082"/>
<protein>
    <submittedName>
        <fullName evidence="2">Uncharacterized protein</fullName>
    </submittedName>
</protein>
<sequence length="153" mass="16949">MRNELGSFKDEMWSFKDDMRSFKDDMRSFKDEMRSFKEELGSFKEEMRGELGSFKDDIRSILQAGLLSQRAYVRNLVACRFGDSTIFWPPHNGAPIDAALAGAPLPATPDNVRAAPVEAIDAVLRAYGLAAGPGAGDDDTRRRALLVHIGVEL</sequence>
<proteinExistence type="predicted"/>
<gene>
    <name evidence="2" type="ORF">MNEG_4204</name>
</gene>
<feature type="coiled-coil region" evidence="1">
    <location>
        <begin position="19"/>
        <end position="46"/>
    </location>
</feature>
<dbReference type="KEGG" id="mng:MNEG_4204"/>
<evidence type="ECO:0000313" key="3">
    <source>
        <dbReference type="Proteomes" id="UP000054498"/>
    </source>
</evidence>
<reference evidence="2 3" key="1">
    <citation type="journal article" date="2013" name="BMC Genomics">
        <title>Reconstruction of the lipid metabolism for the microalga Monoraphidium neglectum from its genome sequence reveals characteristics suitable for biofuel production.</title>
        <authorList>
            <person name="Bogen C."/>
            <person name="Al-Dilaimi A."/>
            <person name="Albersmeier A."/>
            <person name="Wichmann J."/>
            <person name="Grundmann M."/>
            <person name="Rupp O."/>
            <person name="Lauersen K.J."/>
            <person name="Blifernez-Klassen O."/>
            <person name="Kalinowski J."/>
            <person name="Goesmann A."/>
            <person name="Mussgnug J.H."/>
            <person name="Kruse O."/>
        </authorList>
    </citation>
    <scope>NUCLEOTIDE SEQUENCE [LARGE SCALE GENOMIC DNA]</scope>
    <source>
        <strain evidence="2 3">SAG 48.87</strain>
    </source>
</reference>
<dbReference type="RefSeq" id="XP_013902775.1">
    <property type="nucleotide sequence ID" value="XM_014047321.1"/>
</dbReference>
<evidence type="ECO:0000313" key="2">
    <source>
        <dbReference type="EMBL" id="KIZ03756.1"/>
    </source>
</evidence>